<feature type="compositionally biased region" description="Pro residues" evidence="1">
    <location>
        <begin position="354"/>
        <end position="384"/>
    </location>
</feature>
<gene>
    <name evidence="2" type="ORF">AB1Y20_006197</name>
</gene>
<feature type="compositionally biased region" description="Low complexity" evidence="1">
    <location>
        <begin position="225"/>
        <end position="234"/>
    </location>
</feature>
<sequence>MVLNPPAGTKTLDPRLLAALHSPLMLTRWLDFVGGAEFAALRPAFKGMRLSALLQADCHALARMGVPPRLAVLLFEELSRLRVLVSTPDRKLPRWIVPLLSQVPARAVAAATPAPPPPAPPLLAPPPLASPPPAPPPDASPPDASPPPAPPPATNLSADASPRRPRTARPRGSPRRPVSARPVPPPRPASSASPRRTPSAAAAQPPSEAPSAAPPSPSPTPPAAASPRPFSAAPSPRPFPSPRPSSSAAPSPRPFSSSPRSFSAASSPRPYSSSRRPFSAASSPRHFTSPDPFSSFRPFATDISHRARRSRQGSRPPPRPRPPPPPPPPPLRAPHPPPRPLSARPAQMLRPTRGPAPRPHLSPAWLPPPPPPNPWVCGPPPPPRRQGSALAPPVRLGEGHFAPPPPPPPPPRRPLASRRRRPHPPPPPPLPPHHFSLRDLPRAERPPYLLGCVLRREAALAALKAAMQHEPPPRRAAEHAAALAAFGATLAELREATLLTVEALDAATSATRRFVWDGVDLALKLLSDLLWAPMPQPLDPLFYRWFGVWGSFWRSRHAPAASAPLGADAAALQRLRLAEKALFRLAEESDPAVQGRAGWASKPSNAERMAALLHAHAARAAAFSAGGVTHAERRRTANMEALLYGERHVHLVHLRRLSEHIHTLASRSVVFVQAAWRAFFRRHVRAREAKRVARSELLTAESVAFSPYTGKAAKELAVEEPPLVVGRRSGRRSRTASQAQPAPAEPPPPSQSALAETPAEEEPPAELLGVATGGVTLLPGMA</sequence>
<feature type="compositionally biased region" description="Pro residues" evidence="1">
    <location>
        <begin position="212"/>
        <end position="224"/>
    </location>
</feature>
<proteinExistence type="predicted"/>
<feature type="compositionally biased region" description="Pro residues" evidence="1">
    <location>
        <begin position="315"/>
        <end position="340"/>
    </location>
</feature>
<comment type="caution">
    <text evidence="2">The sequence shown here is derived from an EMBL/GenBank/DDBJ whole genome shotgun (WGS) entry which is preliminary data.</text>
</comment>
<feature type="compositionally biased region" description="Low complexity" evidence="1">
    <location>
        <begin position="244"/>
        <end position="285"/>
    </location>
</feature>
<feature type="compositionally biased region" description="Low complexity" evidence="1">
    <location>
        <begin position="765"/>
        <end position="782"/>
    </location>
</feature>
<keyword evidence="3" id="KW-1185">Reference proteome</keyword>
<evidence type="ECO:0000256" key="1">
    <source>
        <dbReference type="SAM" id="MobiDB-lite"/>
    </source>
</evidence>
<feature type="compositionally biased region" description="Pro residues" evidence="1">
    <location>
        <begin position="402"/>
        <end position="413"/>
    </location>
</feature>
<evidence type="ECO:0000313" key="3">
    <source>
        <dbReference type="Proteomes" id="UP001515480"/>
    </source>
</evidence>
<feature type="region of interest" description="Disordered" evidence="1">
    <location>
        <begin position="110"/>
        <end position="438"/>
    </location>
</feature>
<name>A0AB34J2J9_PRYPA</name>
<evidence type="ECO:0000313" key="2">
    <source>
        <dbReference type="EMBL" id="KAL1511396.1"/>
    </source>
</evidence>
<dbReference type="Proteomes" id="UP001515480">
    <property type="component" value="Unassembled WGS sequence"/>
</dbReference>
<dbReference type="EMBL" id="JBGBPQ010000014">
    <property type="protein sequence ID" value="KAL1511396.1"/>
    <property type="molecule type" value="Genomic_DNA"/>
</dbReference>
<feature type="compositionally biased region" description="Pro residues" evidence="1">
    <location>
        <begin position="113"/>
        <end position="153"/>
    </location>
</feature>
<organism evidence="2 3">
    <name type="scientific">Prymnesium parvum</name>
    <name type="common">Toxic golden alga</name>
    <dbReference type="NCBI Taxonomy" id="97485"/>
    <lineage>
        <taxon>Eukaryota</taxon>
        <taxon>Haptista</taxon>
        <taxon>Haptophyta</taxon>
        <taxon>Prymnesiophyceae</taxon>
        <taxon>Prymnesiales</taxon>
        <taxon>Prymnesiaceae</taxon>
        <taxon>Prymnesium</taxon>
    </lineage>
</organism>
<feature type="compositionally biased region" description="Low complexity" evidence="1">
    <location>
        <begin position="189"/>
        <end position="211"/>
    </location>
</feature>
<protein>
    <submittedName>
        <fullName evidence="2">Uncharacterized protein</fullName>
    </submittedName>
</protein>
<accession>A0AB34J2J9</accession>
<reference evidence="2 3" key="1">
    <citation type="journal article" date="2024" name="Science">
        <title>Giant polyketide synthase enzymes in the biosynthesis of giant marine polyether toxins.</title>
        <authorList>
            <person name="Fallon T.R."/>
            <person name="Shende V.V."/>
            <person name="Wierzbicki I.H."/>
            <person name="Pendleton A.L."/>
            <person name="Watervoot N.F."/>
            <person name="Auber R.P."/>
            <person name="Gonzalez D.J."/>
            <person name="Wisecaver J.H."/>
            <person name="Moore B.S."/>
        </authorList>
    </citation>
    <scope>NUCLEOTIDE SEQUENCE [LARGE SCALE GENOMIC DNA]</scope>
    <source>
        <strain evidence="2 3">12B1</strain>
    </source>
</reference>
<feature type="region of interest" description="Disordered" evidence="1">
    <location>
        <begin position="719"/>
        <end position="782"/>
    </location>
</feature>
<dbReference type="AlphaFoldDB" id="A0AB34J2J9"/>
<feature type="compositionally biased region" description="Basic residues" evidence="1">
    <location>
        <begin position="163"/>
        <end position="174"/>
    </location>
</feature>